<evidence type="ECO:0000313" key="2">
    <source>
        <dbReference type="EMBL" id="KAH9329367.1"/>
    </source>
</evidence>
<dbReference type="EMBL" id="JAHRHJ020000001">
    <property type="protein sequence ID" value="KAH9329367.1"/>
    <property type="molecule type" value="Genomic_DNA"/>
</dbReference>
<protein>
    <recommendedName>
        <fullName evidence="1">UspA domain-containing protein</fullName>
    </recommendedName>
</protein>
<sequence>MGGGRLSRFCLNRIATHARSPSEGRAKTIAGGLHCSSNRHSHGHAHTLSNTREVDQDRDGENWNNMEGGMMNPICASRKIMVVVDSSPEAKRALLWSLSHTVQDHDTLILLHVVPLCTHPLRPGSNSPHHKKDYEESKEQIDLRNYIVPNTLKALSKTRRPEVEVEVLVAEGKEKEKGPTIVSQARKHAVSLLILGQRKPSLLWRLLMTWAGGRSGEGSGTGTGGGVVEYCIQNAECMALAVRRKNTRAGGYLITTKRQKNFWLLA</sequence>
<dbReference type="SUPFAM" id="SSF52402">
    <property type="entry name" value="Adenine nucleotide alpha hydrolases-like"/>
    <property type="match status" value="1"/>
</dbReference>
<evidence type="ECO:0000259" key="1">
    <source>
        <dbReference type="Pfam" id="PF00582"/>
    </source>
</evidence>
<dbReference type="Pfam" id="PF00582">
    <property type="entry name" value="Usp"/>
    <property type="match status" value="1"/>
</dbReference>
<dbReference type="InterPro" id="IPR006016">
    <property type="entry name" value="UspA"/>
</dbReference>
<proteinExistence type="predicted"/>
<dbReference type="Gene3D" id="3.40.50.620">
    <property type="entry name" value="HUPs"/>
    <property type="match status" value="1"/>
</dbReference>
<dbReference type="CDD" id="cd00293">
    <property type="entry name" value="USP-like"/>
    <property type="match status" value="1"/>
</dbReference>
<accession>A0AA38GV43</accession>
<dbReference type="Proteomes" id="UP000824469">
    <property type="component" value="Unassembled WGS sequence"/>
</dbReference>
<dbReference type="PANTHER" id="PTHR47000">
    <property type="entry name" value="ADENINE NUCLEOTIDE ALPHA HYDROLASES-LIKE SUPERFAMILY PROTEIN"/>
    <property type="match status" value="1"/>
</dbReference>
<comment type="caution">
    <text evidence="2">The sequence shown here is derived from an EMBL/GenBank/DDBJ whole genome shotgun (WGS) entry which is preliminary data.</text>
</comment>
<dbReference type="InterPro" id="IPR014729">
    <property type="entry name" value="Rossmann-like_a/b/a_fold"/>
</dbReference>
<evidence type="ECO:0000313" key="3">
    <source>
        <dbReference type="Proteomes" id="UP000824469"/>
    </source>
</evidence>
<organism evidence="2 3">
    <name type="scientific">Taxus chinensis</name>
    <name type="common">Chinese yew</name>
    <name type="synonym">Taxus wallichiana var. chinensis</name>
    <dbReference type="NCBI Taxonomy" id="29808"/>
    <lineage>
        <taxon>Eukaryota</taxon>
        <taxon>Viridiplantae</taxon>
        <taxon>Streptophyta</taxon>
        <taxon>Embryophyta</taxon>
        <taxon>Tracheophyta</taxon>
        <taxon>Spermatophyta</taxon>
        <taxon>Pinopsida</taxon>
        <taxon>Pinidae</taxon>
        <taxon>Conifers II</taxon>
        <taxon>Cupressales</taxon>
        <taxon>Taxaceae</taxon>
        <taxon>Taxus</taxon>
    </lineage>
</organism>
<dbReference type="PANTHER" id="PTHR47000:SF1">
    <property type="entry name" value="ADENINE NUCLEOTIDE ALPHA HYDROLASES-LIKE SUPERFAMILY PROTEIN"/>
    <property type="match status" value="1"/>
</dbReference>
<reference evidence="2 3" key="1">
    <citation type="journal article" date="2021" name="Nat. Plants">
        <title>The Taxus genome provides insights into paclitaxel biosynthesis.</title>
        <authorList>
            <person name="Xiong X."/>
            <person name="Gou J."/>
            <person name="Liao Q."/>
            <person name="Li Y."/>
            <person name="Zhou Q."/>
            <person name="Bi G."/>
            <person name="Li C."/>
            <person name="Du R."/>
            <person name="Wang X."/>
            <person name="Sun T."/>
            <person name="Guo L."/>
            <person name="Liang H."/>
            <person name="Lu P."/>
            <person name="Wu Y."/>
            <person name="Zhang Z."/>
            <person name="Ro D.K."/>
            <person name="Shang Y."/>
            <person name="Huang S."/>
            <person name="Yan J."/>
        </authorList>
    </citation>
    <scope>NUCLEOTIDE SEQUENCE [LARGE SCALE GENOMIC DNA]</scope>
    <source>
        <strain evidence="2">Ta-2019</strain>
    </source>
</reference>
<dbReference type="OMA" id="ECMALAV"/>
<dbReference type="AlphaFoldDB" id="A0AA38GV43"/>
<gene>
    <name evidence="2" type="ORF">KI387_001475</name>
</gene>
<keyword evidence="3" id="KW-1185">Reference proteome</keyword>
<name>A0AA38GV43_TAXCH</name>
<feature type="domain" description="UspA" evidence="1">
    <location>
        <begin position="78"/>
        <end position="243"/>
    </location>
</feature>